<dbReference type="InterPro" id="IPR005025">
    <property type="entry name" value="FMN_Rdtase-like_dom"/>
</dbReference>
<dbReference type="InterPro" id="IPR051796">
    <property type="entry name" value="ISF_SsuE-like"/>
</dbReference>
<dbReference type="EMBL" id="LKET01000029">
    <property type="protein sequence ID" value="KPU44772.1"/>
    <property type="molecule type" value="Genomic_DNA"/>
</dbReference>
<feature type="domain" description="NADPH-dependent FMN reductase-like" evidence="3">
    <location>
        <begin position="1"/>
        <end position="141"/>
    </location>
</feature>
<dbReference type="InterPro" id="IPR029039">
    <property type="entry name" value="Flavoprotein-like_sf"/>
</dbReference>
<sequence>MKIVAINGSPKGKTGNTNVMVSSFLKGAQESGAETVNIFLAEKEIKHCRGCHICWSKGPCQCVISDDMLGVISLIGGADVVVFATPVYFANISGMLKVFMDRMTMIGSPHPPQGAKAEGGDSNSTGALTPKFVVISSCGYSDRSEFEVISLWIKRVALKMRSEVIGEIYATQGKYLTERAEELKLSISSYLSVLKAAGEEIATGMKLSETTQSLLEKGIAFK</sequence>
<accession>A0A0P8WAN0</accession>
<keyword evidence="1" id="KW-0285">Flavoprotein</keyword>
<dbReference type="PANTHER" id="PTHR43278:SF2">
    <property type="entry name" value="IRON-SULFUR FLAVOPROTEIN"/>
    <property type="match status" value="1"/>
</dbReference>
<dbReference type="PANTHER" id="PTHR43278">
    <property type="entry name" value="NAD(P)H-DEPENDENT FMN-CONTAINING OXIDOREDUCTASE YWQN-RELATED"/>
    <property type="match status" value="1"/>
</dbReference>
<gene>
    <name evidence="4" type="ORF">OXPF_18580</name>
</gene>
<evidence type="ECO:0000259" key="3">
    <source>
        <dbReference type="Pfam" id="PF03358"/>
    </source>
</evidence>
<dbReference type="STRING" id="36849.OXPF_18580"/>
<dbReference type="PATRIC" id="fig|36849.3.peg.1956"/>
<evidence type="ECO:0000313" key="4">
    <source>
        <dbReference type="EMBL" id="KPU44772.1"/>
    </source>
</evidence>
<dbReference type="Gene3D" id="3.40.50.360">
    <property type="match status" value="1"/>
</dbReference>
<protein>
    <submittedName>
        <fullName evidence="4">Iron-sulfur flavoprotein</fullName>
    </submittedName>
</protein>
<dbReference type="Proteomes" id="UP000050326">
    <property type="component" value="Unassembled WGS sequence"/>
</dbReference>
<keyword evidence="5" id="KW-1185">Reference proteome</keyword>
<keyword evidence="2" id="KW-0288">FMN</keyword>
<evidence type="ECO:0000313" key="5">
    <source>
        <dbReference type="Proteomes" id="UP000050326"/>
    </source>
</evidence>
<proteinExistence type="predicted"/>
<reference evidence="4 5" key="1">
    <citation type="submission" date="2015-09" db="EMBL/GenBank/DDBJ databases">
        <title>Genome sequence of Oxobacter pfennigii DSM 3222.</title>
        <authorList>
            <person name="Poehlein A."/>
            <person name="Bengelsdorf F.R."/>
            <person name="Schiel-Bengelsdorf B."/>
            <person name="Duerre P."/>
            <person name="Daniel R."/>
        </authorList>
    </citation>
    <scope>NUCLEOTIDE SEQUENCE [LARGE SCALE GENOMIC DNA]</scope>
    <source>
        <strain evidence="4 5">DSM 3222</strain>
    </source>
</reference>
<evidence type="ECO:0000256" key="1">
    <source>
        <dbReference type="ARBA" id="ARBA00022630"/>
    </source>
</evidence>
<evidence type="ECO:0000256" key="2">
    <source>
        <dbReference type="ARBA" id="ARBA00022643"/>
    </source>
</evidence>
<dbReference type="GO" id="GO:0016491">
    <property type="term" value="F:oxidoreductase activity"/>
    <property type="evidence" value="ECO:0007669"/>
    <property type="project" value="InterPro"/>
</dbReference>
<name>A0A0P8WAN0_9CLOT</name>
<dbReference type="OrthoDB" id="9805976at2"/>
<comment type="caution">
    <text evidence="4">The sequence shown here is derived from an EMBL/GenBank/DDBJ whole genome shotgun (WGS) entry which is preliminary data.</text>
</comment>
<dbReference type="RefSeq" id="WP_054874902.1">
    <property type="nucleotide sequence ID" value="NZ_LKET01000029.1"/>
</dbReference>
<dbReference type="AlphaFoldDB" id="A0A0P8WAN0"/>
<dbReference type="SUPFAM" id="SSF52218">
    <property type="entry name" value="Flavoproteins"/>
    <property type="match status" value="1"/>
</dbReference>
<organism evidence="4 5">
    <name type="scientific">Oxobacter pfennigii</name>
    <dbReference type="NCBI Taxonomy" id="36849"/>
    <lineage>
        <taxon>Bacteria</taxon>
        <taxon>Bacillati</taxon>
        <taxon>Bacillota</taxon>
        <taxon>Clostridia</taxon>
        <taxon>Eubacteriales</taxon>
        <taxon>Clostridiaceae</taxon>
        <taxon>Oxobacter</taxon>
    </lineage>
</organism>
<dbReference type="Pfam" id="PF03358">
    <property type="entry name" value="FMN_red"/>
    <property type="match status" value="1"/>
</dbReference>